<feature type="chain" id="PRO_5042204299" description="Lipoprotein" evidence="1">
    <location>
        <begin position="21"/>
        <end position="347"/>
    </location>
</feature>
<name>A0AAF0CGI0_9PROT</name>
<dbReference type="KEGG" id="hfl:PUV54_03225"/>
<proteinExistence type="predicted"/>
<reference evidence="2" key="1">
    <citation type="submission" date="2023-02" db="EMBL/GenBank/DDBJ databases">
        <title>Genome sequence of Hyphococcus flavus.</title>
        <authorList>
            <person name="Rong J.-C."/>
            <person name="Zhao Q."/>
            <person name="Yi M."/>
            <person name="Wu J.-Y."/>
        </authorList>
    </citation>
    <scope>NUCLEOTIDE SEQUENCE</scope>
    <source>
        <strain evidence="2">MCCC 1K03223</strain>
    </source>
</reference>
<evidence type="ECO:0000313" key="3">
    <source>
        <dbReference type="Proteomes" id="UP001214043"/>
    </source>
</evidence>
<keyword evidence="3" id="KW-1185">Reference proteome</keyword>
<dbReference type="PROSITE" id="PS51257">
    <property type="entry name" value="PROKAR_LIPOPROTEIN"/>
    <property type="match status" value="1"/>
</dbReference>
<feature type="signal peptide" evidence="1">
    <location>
        <begin position="1"/>
        <end position="20"/>
    </location>
</feature>
<dbReference type="EMBL" id="CP118166">
    <property type="protein sequence ID" value="WDI32203.1"/>
    <property type="molecule type" value="Genomic_DNA"/>
</dbReference>
<dbReference type="InterPro" id="IPR046715">
    <property type="entry name" value="DUF6607"/>
</dbReference>
<accession>A0AAF0CGI0</accession>
<dbReference type="RefSeq" id="WP_274494106.1">
    <property type="nucleotide sequence ID" value="NZ_CP118166.1"/>
</dbReference>
<organism evidence="2 3">
    <name type="scientific">Hyphococcus flavus</name>
    <dbReference type="NCBI Taxonomy" id="1866326"/>
    <lineage>
        <taxon>Bacteria</taxon>
        <taxon>Pseudomonadati</taxon>
        <taxon>Pseudomonadota</taxon>
        <taxon>Alphaproteobacteria</taxon>
        <taxon>Parvularculales</taxon>
        <taxon>Parvularculaceae</taxon>
        <taxon>Hyphococcus</taxon>
    </lineage>
</organism>
<evidence type="ECO:0000313" key="2">
    <source>
        <dbReference type="EMBL" id="WDI32203.1"/>
    </source>
</evidence>
<gene>
    <name evidence="2" type="ORF">PUV54_03225</name>
</gene>
<dbReference type="Pfam" id="PF20311">
    <property type="entry name" value="DUF6607"/>
    <property type="match status" value="1"/>
</dbReference>
<dbReference type="Proteomes" id="UP001214043">
    <property type="component" value="Chromosome"/>
</dbReference>
<dbReference type="AlphaFoldDB" id="A0AAF0CGI0"/>
<sequence>MTLKTMTFAALAAISLTGCATTGTTTGTTSASAAATQQDENFEADRAAILAMAGNYKVTFDFIESVSFDADYEIKDRKLSGGNEIVRVIADEGDFISLQHILVVGGDEKFPVKHWRQDWYYEPSSVLVFKGGNVWEKRPVSAAKAQGKWSQIVYQVDDAPRYGALGKWTHKDEISEWTPPSEWRPLPRRDATTRDDYHAVDAVNRHTITHDGWVHEQDNTKLILTGGTPRALVREIAINTYRKFDDFDINVGDDYWAETADYWAEVRAEWTRIENENAEFGLTIQGEPEEFYMKVLNLAGEVNDGEKTTAEAAADAKAVIAEYLTTSPDALPARIAATPALEADETD</sequence>
<evidence type="ECO:0000256" key="1">
    <source>
        <dbReference type="SAM" id="SignalP"/>
    </source>
</evidence>
<keyword evidence="1" id="KW-0732">Signal</keyword>
<evidence type="ECO:0008006" key="4">
    <source>
        <dbReference type="Google" id="ProtNLM"/>
    </source>
</evidence>
<protein>
    <recommendedName>
        <fullName evidence="4">Lipoprotein</fullName>
    </recommendedName>
</protein>